<name>A0A8J7Q8I5_9BACT</name>
<reference evidence="2" key="1">
    <citation type="submission" date="2021-03" db="EMBL/GenBank/DDBJ databases">
        <authorList>
            <person name="Wang G."/>
        </authorList>
    </citation>
    <scope>NUCLEOTIDE SEQUENCE</scope>
    <source>
        <strain evidence="2">KCTC 12899</strain>
    </source>
</reference>
<evidence type="ECO:0008006" key="4">
    <source>
        <dbReference type="Google" id="ProtNLM"/>
    </source>
</evidence>
<dbReference type="EMBL" id="JAFREP010000017">
    <property type="protein sequence ID" value="MBO1320461.1"/>
    <property type="molecule type" value="Genomic_DNA"/>
</dbReference>
<feature type="chain" id="PRO_5035203960" description="Hydrolase" evidence="1">
    <location>
        <begin position="23"/>
        <end position="197"/>
    </location>
</feature>
<dbReference type="SUPFAM" id="SSF52096">
    <property type="entry name" value="ClpP/crotonase"/>
    <property type="match status" value="1"/>
</dbReference>
<dbReference type="AlphaFoldDB" id="A0A8J7Q8I5"/>
<dbReference type="Proteomes" id="UP000664417">
    <property type="component" value="Unassembled WGS sequence"/>
</dbReference>
<dbReference type="InterPro" id="IPR029045">
    <property type="entry name" value="ClpP/crotonase-like_dom_sf"/>
</dbReference>
<keyword evidence="1" id="KW-0732">Signal</keyword>
<comment type="caution">
    <text evidence="2">The sequence shown here is derived from an EMBL/GenBank/DDBJ whole genome shotgun (WGS) entry which is preliminary data.</text>
</comment>
<evidence type="ECO:0000256" key="1">
    <source>
        <dbReference type="SAM" id="SignalP"/>
    </source>
</evidence>
<sequence length="197" mass="22182">MQRVKRLLPLLACLILMLSLNACLSFHRQAVFFPEDQRLIMEGVIDSYTPKRLAEVLERNPQITTIVLLDVEGSVDDEANFVAARLVREKGLATHVPANGVIASGGTDFFLAGVKRTIEPGAQIGVHSWAEGFGKAELQGGDLAKDHPDHQIYLEYYRDMNIPESFYWFTLEAAPAEGMHWMSREEMEQYGFLTEKP</sequence>
<dbReference type="RefSeq" id="WP_207860416.1">
    <property type="nucleotide sequence ID" value="NZ_JAFREP010000017.1"/>
</dbReference>
<gene>
    <name evidence="2" type="ORF">J3U88_18440</name>
</gene>
<proteinExistence type="predicted"/>
<keyword evidence="3" id="KW-1185">Reference proteome</keyword>
<evidence type="ECO:0000313" key="3">
    <source>
        <dbReference type="Proteomes" id="UP000664417"/>
    </source>
</evidence>
<protein>
    <recommendedName>
        <fullName evidence="4">Hydrolase</fullName>
    </recommendedName>
</protein>
<organism evidence="2 3">
    <name type="scientific">Acanthopleuribacter pedis</name>
    <dbReference type="NCBI Taxonomy" id="442870"/>
    <lineage>
        <taxon>Bacteria</taxon>
        <taxon>Pseudomonadati</taxon>
        <taxon>Acidobacteriota</taxon>
        <taxon>Holophagae</taxon>
        <taxon>Acanthopleuribacterales</taxon>
        <taxon>Acanthopleuribacteraceae</taxon>
        <taxon>Acanthopleuribacter</taxon>
    </lineage>
</organism>
<accession>A0A8J7Q8I5</accession>
<feature type="signal peptide" evidence="1">
    <location>
        <begin position="1"/>
        <end position="22"/>
    </location>
</feature>
<evidence type="ECO:0000313" key="2">
    <source>
        <dbReference type="EMBL" id="MBO1320461.1"/>
    </source>
</evidence>